<dbReference type="GO" id="GO:0008270">
    <property type="term" value="F:zinc ion binding"/>
    <property type="evidence" value="ECO:0007669"/>
    <property type="project" value="InterPro"/>
</dbReference>
<feature type="domain" description="CMP/dCMP-type deaminase" evidence="3">
    <location>
        <begin position="9"/>
        <end position="129"/>
    </location>
</feature>
<keyword evidence="5" id="KW-1185">Reference proteome</keyword>
<evidence type="ECO:0000256" key="1">
    <source>
        <dbReference type="ARBA" id="ARBA00022723"/>
    </source>
</evidence>
<name>A0A7G9RLY4_9BURK</name>
<keyword evidence="1" id="KW-0479">Metal-binding</keyword>
<reference evidence="4 5" key="1">
    <citation type="submission" date="2020-08" db="EMBL/GenBank/DDBJ databases">
        <title>Genome sequence of Diaphorobacter ruginosibacter DSM 27467T.</title>
        <authorList>
            <person name="Hyun D.-W."/>
            <person name="Bae J.-W."/>
        </authorList>
    </citation>
    <scope>NUCLEOTIDE SEQUENCE [LARGE SCALE GENOMIC DNA]</scope>
    <source>
        <strain evidence="4 5">DSM 27467</strain>
    </source>
</reference>
<organism evidence="4 5">
    <name type="scientific">Diaphorobacter ruginosibacter</name>
    <dbReference type="NCBI Taxonomy" id="1715720"/>
    <lineage>
        <taxon>Bacteria</taxon>
        <taxon>Pseudomonadati</taxon>
        <taxon>Pseudomonadota</taxon>
        <taxon>Betaproteobacteria</taxon>
        <taxon>Burkholderiales</taxon>
        <taxon>Comamonadaceae</taxon>
        <taxon>Diaphorobacter</taxon>
    </lineage>
</organism>
<dbReference type="PROSITE" id="PS00903">
    <property type="entry name" value="CYT_DCMP_DEAMINASES_1"/>
    <property type="match status" value="1"/>
</dbReference>
<evidence type="ECO:0000313" key="4">
    <source>
        <dbReference type="EMBL" id="QNN56609.1"/>
    </source>
</evidence>
<dbReference type="InterPro" id="IPR016193">
    <property type="entry name" value="Cytidine_deaminase-like"/>
</dbReference>
<dbReference type="Gene3D" id="3.40.140.10">
    <property type="entry name" value="Cytidine Deaminase, domain 2"/>
    <property type="match status" value="1"/>
</dbReference>
<evidence type="ECO:0000256" key="2">
    <source>
        <dbReference type="ARBA" id="ARBA00022833"/>
    </source>
</evidence>
<keyword evidence="2" id="KW-0862">Zinc</keyword>
<dbReference type="InterPro" id="IPR002125">
    <property type="entry name" value="CMP_dCMP_dom"/>
</dbReference>
<proteinExistence type="predicted"/>
<protein>
    <submittedName>
        <fullName evidence="4">Nucleoside deaminase</fullName>
    </submittedName>
</protein>
<dbReference type="PANTHER" id="PTHR11079">
    <property type="entry name" value="CYTOSINE DEAMINASE FAMILY MEMBER"/>
    <property type="match status" value="1"/>
</dbReference>
<dbReference type="GO" id="GO:0006152">
    <property type="term" value="P:purine nucleoside catabolic process"/>
    <property type="evidence" value="ECO:0007669"/>
    <property type="project" value="TreeGrafter"/>
</dbReference>
<evidence type="ECO:0000313" key="5">
    <source>
        <dbReference type="Proteomes" id="UP000515811"/>
    </source>
</evidence>
<dbReference type="CDD" id="cd01285">
    <property type="entry name" value="nucleoside_deaminase"/>
    <property type="match status" value="1"/>
</dbReference>
<accession>A0A7G9RLY4</accession>
<dbReference type="RefSeq" id="WP_187596875.1">
    <property type="nucleotide sequence ID" value="NZ_CP060714.1"/>
</dbReference>
<dbReference type="EMBL" id="CP060714">
    <property type="protein sequence ID" value="QNN56609.1"/>
    <property type="molecule type" value="Genomic_DNA"/>
</dbReference>
<dbReference type="InterPro" id="IPR016192">
    <property type="entry name" value="APOBEC/CMP_deaminase_Zn-bd"/>
</dbReference>
<sequence length="164" mass="17953">MSNTTDRNDTGKYVIESIRLAMGNVKGRKQATWPFGAVLVRDGKVLARAVNQVDDLCDPSAHAEMQAVRMAAKAQGSTDLSGAVVYASGYPCTMCYTAMLLAGVKTVYFAYSNEDGEPYDLSAARGYVELAKPEREREMALISHRVRDEGEDLYEAWQKAVSAT</sequence>
<evidence type="ECO:0000259" key="3">
    <source>
        <dbReference type="PROSITE" id="PS51747"/>
    </source>
</evidence>
<dbReference type="PANTHER" id="PTHR11079:SF161">
    <property type="entry name" value="CMP_DCMP-TYPE DEAMINASE DOMAIN-CONTAINING PROTEIN"/>
    <property type="match status" value="1"/>
</dbReference>
<dbReference type="KEGG" id="drg:H9K76_19090"/>
<gene>
    <name evidence="4" type="ORF">H9K76_19090</name>
</gene>
<dbReference type="SUPFAM" id="SSF53927">
    <property type="entry name" value="Cytidine deaminase-like"/>
    <property type="match status" value="1"/>
</dbReference>
<dbReference type="PROSITE" id="PS51747">
    <property type="entry name" value="CYT_DCMP_DEAMINASES_2"/>
    <property type="match status" value="1"/>
</dbReference>
<dbReference type="Pfam" id="PF00383">
    <property type="entry name" value="dCMP_cyt_deam_1"/>
    <property type="match status" value="1"/>
</dbReference>
<dbReference type="GO" id="GO:0047974">
    <property type="term" value="F:guanosine deaminase activity"/>
    <property type="evidence" value="ECO:0007669"/>
    <property type="project" value="TreeGrafter"/>
</dbReference>
<dbReference type="Proteomes" id="UP000515811">
    <property type="component" value="Chromosome"/>
</dbReference>
<dbReference type="AlphaFoldDB" id="A0A7G9RLY4"/>